<dbReference type="RefSeq" id="WP_268042270.1">
    <property type="nucleotide sequence ID" value="NZ_CP104064.1"/>
</dbReference>
<dbReference type="PANTHER" id="PTHR47053:SF1">
    <property type="entry name" value="MUREIN DD-ENDOPEPTIDASE MEPH-RELATED"/>
    <property type="match status" value="1"/>
</dbReference>
<feature type="signal peptide" evidence="5">
    <location>
        <begin position="1"/>
        <end position="21"/>
    </location>
</feature>
<evidence type="ECO:0000256" key="3">
    <source>
        <dbReference type="ARBA" id="ARBA00022801"/>
    </source>
</evidence>
<evidence type="ECO:0000256" key="2">
    <source>
        <dbReference type="ARBA" id="ARBA00022670"/>
    </source>
</evidence>
<dbReference type="PANTHER" id="PTHR47053">
    <property type="entry name" value="MUREIN DD-ENDOPEPTIDASE MEPH-RELATED"/>
    <property type="match status" value="1"/>
</dbReference>
<name>A0ABY6YY73_9BACL</name>
<feature type="domain" description="NlpC/P60" evidence="6">
    <location>
        <begin position="44"/>
        <end position="175"/>
    </location>
</feature>
<evidence type="ECO:0000256" key="4">
    <source>
        <dbReference type="ARBA" id="ARBA00022807"/>
    </source>
</evidence>
<keyword evidence="4" id="KW-0788">Thiol protease</keyword>
<reference evidence="7" key="1">
    <citation type="submission" date="2022-08" db="EMBL/GenBank/DDBJ databases">
        <title>Alicyclobacillus dauci DSM2870, complete genome.</title>
        <authorList>
            <person name="Wang Q."/>
            <person name="Cai R."/>
            <person name="Wang Z."/>
        </authorList>
    </citation>
    <scope>NUCLEOTIDE SEQUENCE</scope>
    <source>
        <strain evidence="7">DSM 28700</strain>
    </source>
</reference>
<evidence type="ECO:0000313" key="7">
    <source>
        <dbReference type="EMBL" id="WAH35233.1"/>
    </source>
</evidence>
<evidence type="ECO:0000259" key="6">
    <source>
        <dbReference type="PROSITE" id="PS51935"/>
    </source>
</evidence>
<protein>
    <submittedName>
        <fullName evidence="7">C40 family peptidase</fullName>
    </submittedName>
</protein>
<comment type="similarity">
    <text evidence="1">Belongs to the peptidase C40 family.</text>
</comment>
<evidence type="ECO:0000313" key="8">
    <source>
        <dbReference type="Proteomes" id="UP001164803"/>
    </source>
</evidence>
<gene>
    <name evidence="7" type="ORF">NZD86_13030</name>
</gene>
<accession>A0ABY6YY73</accession>
<dbReference type="Proteomes" id="UP001164803">
    <property type="component" value="Chromosome"/>
</dbReference>
<keyword evidence="2" id="KW-0645">Protease</keyword>
<sequence length="176" mass="19281">MFITVMAVNAIFLTSSKTVFAASNQIHAARLSPASIVHNAKSHTDLRAKILHTADALRGLHYDWGGTSPKTGFDCSGFIQYIFRVHGISLPRTASGQTDIGTAIPKSQLEPGDLLFFTDTYQHNRSNQVTHVALYIGHGDVIESSSVRNQGVVVLHNILNNPWYASRYYGARNVLG</sequence>
<keyword evidence="3" id="KW-0378">Hydrolase</keyword>
<dbReference type="InterPro" id="IPR051202">
    <property type="entry name" value="Peptidase_C40"/>
</dbReference>
<dbReference type="InterPro" id="IPR038765">
    <property type="entry name" value="Papain-like_cys_pep_sf"/>
</dbReference>
<organism evidence="7 8">
    <name type="scientific">Alicyclobacillus dauci</name>
    <dbReference type="NCBI Taxonomy" id="1475485"/>
    <lineage>
        <taxon>Bacteria</taxon>
        <taxon>Bacillati</taxon>
        <taxon>Bacillota</taxon>
        <taxon>Bacilli</taxon>
        <taxon>Bacillales</taxon>
        <taxon>Alicyclobacillaceae</taxon>
        <taxon>Alicyclobacillus</taxon>
    </lineage>
</organism>
<evidence type="ECO:0000256" key="5">
    <source>
        <dbReference type="SAM" id="SignalP"/>
    </source>
</evidence>
<dbReference type="Pfam" id="PF00877">
    <property type="entry name" value="NLPC_P60"/>
    <property type="match status" value="1"/>
</dbReference>
<dbReference type="Gene3D" id="3.90.1720.10">
    <property type="entry name" value="endopeptidase domain like (from Nostoc punctiforme)"/>
    <property type="match status" value="1"/>
</dbReference>
<dbReference type="InterPro" id="IPR000064">
    <property type="entry name" value="NLP_P60_dom"/>
</dbReference>
<dbReference type="PROSITE" id="PS51935">
    <property type="entry name" value="NLPC_P60"/>
    <property type="match status" value="1"/>
</dbReference>
<evidence type="ECO:0000256" key="1">
    <source>
        <dbReference type="ARBA" id="ARBA00007074"/>
    </source>
</evidence>
<dbReference type="EMBL" id="CP104064">
    <property type="protein sequence ID" value="WAH35233.1"/>
    <property type="molecule type" value="Genomic_DNA"/>
</dbReference>
<proteinExistence type="inferred from homology"/>
<feature type="chain" id="PRO_5045936771" evidence="5">
    <location>
        <begin position="22"/>
        <end position="176"/>
    </location>
</feature>
<dbReference type="SUPFAM" id="SSF54001">
    <property type="entry name" value="Cysteine proteinases"/>
    <property type="match status" value="1"/>
</dbReference>
<keyword evidence="5" id="KW-0732">Signal</keyword>
<keyword evidence="8" id="KW-1185">Reference proteome</keyword>